<evidence type="ECO:0000256" key="1">
    <source>
        <dbReference type="ARBA" id="ARBA00004141"/>
    </source>
</evidence>
<keyword evidence="8" id="KW-1185">Reference proteome</keyword>
<gene>
    <name evidence="7" type="ORF">KDA_21230</name>
</gene>
<protein>
    <recommendedName>
        <fullName evidence="9">Tryptophan-rich sensory protein</fullName>
    </recommendedName>
</protein>
<evidence type="ECO:0000313" key="8">
    <source>
        <dbReference type="Proteomes" id="UP000287171"/>
    </source>
</evidence>
<accession>A0A402B5M9</accession>
<dbReference type="GO" id="GO:0016020">
    <property type="term" value="C:membrane"/>
    <property type="evidence" value="ECO:0007669"/>
    <property type="project" value="UniProtKB-SubCell"/>
</dbReference>
<organism evidence="7 8">
    <name type="scientific">Dictyobacter alpinus</name>
    <dbReference type="NCBI Taxonomy" id="2014873"/>
    <lineage>
        <taxon>Bacteria</taxon>
        <taxon>Bacillati</taxon>
        <taxon>Chloroflexota</taxon>
        <taxon>Ktedonobacteria</taxon>
        <taxon>Ktedonobacterales</taxon>
        <taxon>Dictyobacteraceae</taxon>
        <taxon>Dictyobacter</taxon>
    </lineage>
</organism>
<sequence>MSVKFNPGKDIADRVATMTGKKPQWRWYHGLSFYLIIQVLTFSTSALVSIASGNKGDNFRETVFGDTSYFKQLKQVKITPPSWFFAPAWTVNNLSVIYGTLRVLNMPKDTRGRTEFLALQAATWLNFVAFNAAYFSLRSPINAFVLTVLFFLFTLASGFVAIFRLKDTKVALSLGTLFIWLIVATTAATTQMLWNKDDFYQVGPFAEPDPKFLKERVN</sequence>
<comment type="caution">
    <text evidence="7">The sequence shown here is derived from an EMBL/GenBank/DDBJ whole genome shotgun (WGS) entry which is preliminary data.</text>
</comment>
<dbReference type="OrthoDB" id="155139at2"/>
<dbReference type="AlphaFoldDB" id="A0A402B5M9"/>
<evidence type="ECO:0000256" key="5">
    <source>
        <dbReference type="ARBA" id="ARBA00023136"/>
    </source>
</evidence>
<proteinExistence type="inferred from homology"/>
<evidence type="ECO:0000313" key="7">
    <source>
        <dbReference type="EMBL" id="GCE26639.1"/>
    </source>
</evidence>
<feature type="transmembrane region" description="Helical" evidence="6">
    <location>
        <begin position="143"/>
        <end position="163"/>
    </location>
</feature>
<evidence type="ECO:0000256" key="3">
    <source>
        <dbReference type="ARBA" id="ARBA00022692"/>
    </source>
</evidence>
<dbReference type="Pfam" id="PF03073">
    <property type="entry name" value="TspO_MBR"/>
    <property type="match status" value="1"/>
</dbReference>
<evidence type="ECO:0000256" key="6">
    <source>
        <dbReference type="SAM" id="Phobius"/>
    </source>
</evidence>
<name>A0A402B5M9_9CHLR</name>
<feature type="transmembrane region" description="Helical" evidence="6">
    <location>
        <begin position="116"/>
        <end position="137"/>
    </location>
</feature>
<keyword evidence="4 6" id="KW-1133">Transmembrane helix</keyword>
<dbReference type="Proteomes" id="UP000287171">
    <property type="component" value="Unassembled WGS sequence"/>
</dbReference>
<dbReference type="InterPro" id="IPR038330">
    <property type="entry name" value="TspO/MBR-related_sf"/>
</dbReference>
<dbReference type="RefSeq" id="WP_126627067.1">
    <property type="nucleotide sequence ID" value="NZ_BIFT01000001.1"/>
</dbReference>
<reference evidence="8" key="1">
    <citation type="submission" date="2018-12" db="EMBL/GenBank/DDBJ databases">
        <title>Tengunoibacter tsumagoiensis gen. nov., sp. nov., Dictyobacter kobayashii sp. nov., D. alpinus sp. nov., and D. joshuensis sp. nov. and description of Dictyobacteraceae fam. nov. within the order Ktedonobacterales isolated from Tengu-no-mugimeshi.</title>
        <authorList>
            <person name="Wang C.M."/>
            <person name="Zheng Y."/>
            <person name="Sakai Y."/>
            <person name="Toyoda A."/>
            <person name="Minakuchi Y."/>
            <person name="Abe K."/>
            <person name="Yokota A."/>
            <person name="Yabe S."/>
        </authorList>
    </citation>
    <scope>NUCLEOTIDE SEQUENCE [LARGE SCALE GENOMIC DNA]</scope>
    <source>
        <strain evidence="8">Uno16</strain>
    </source>
</reference>
<dbReference type="EMBL" id="BIFT01000001">
    <property type="protein sequence ID" value="GCE26639.1"/>
    <property type="molecule type" value="Genomic_DNA"/>
</dbReference>
<feature type="transmembrane region" description="Helical" evidence="6">
    <location>
        <begin position="170"/>
        <end position="194"/>
    </location>
</feature>
<comment type="subcellular location">
    <subcellularLocation>
        <location evidence="1">Membrane</location>
        <topology evidence="1">Multi-pass membrane protein</topology>
    </subcellularLocation>
</comment>
<evidence type="ECO:0000256" key="2">
    <source>
        <dbReference type="ARBA" id="ARBA00007524"/>
    </source>
</evidence>
<keyword evidence="3 6" id="KW-0812">Transmembrane</keyword>
<dbReference type="Gene3D" id="1.20.1260.100">
    <property type="entry name" value="TspO/MBR protein"/>
    <property type="match status" value="1"/>
</dbReference>
<evidence type="ECO:0008006" key="9">
    <source>
        <dbReference type="Google" id="ProtNLM"/>
    </source>
</evidence>
<dbReference type="InterPro" id="IPR004307">
    <property type="entry name" value="TspO_MBR"/>
</dbReference>
<feature type="transmembrane region" description="Helical" evidence="6">
    <location>
        <begin position="83"/>
        <end position="104"/>
    </location>
</feature>
<feature type="transmembrane region" description="Helical" evidence="6">
    <location>
        <begin position="31"/>
        <end position="51"/>
    </location>
</feature>
<comment type="similarity">
    <text evidence="2">Belongs to the TspO/BZRP family.</text>
</comment>
<keyword evidence="5 6" id="KW-0472">Membrane</keyword>
<evidence type="ECO:0000256" key="4">
    <source>
        <dbReference type="ARBA" id="ARBA00022989"/>
    </source>
</evidence>